<dbReference type="SUPFAM" id="SSF52402">
    <property type="entry name" value="Adenine nucleotide alpha hydrolases-like"/>
    <property type="match status" value="1"/>
</dbReference>
<dbReference type="GO" id="GO:0032267">
    <property type="term" value="F:tRNA(Ile)-lysidine synthase activity"/>
    <property type="evidence" value="ECO:0007669"/>
    <property type="project" value="UniProtKB-EC"/>
</dbReference>
<comment type="function">
    <text evidence="6">Ligates lysine onto the cytidine present at position 34 of the AUA codon-specific tRNA(Ile) that contains the anticodon CAU, in an ATP-dependent manner. Cytidine is converted to lysidine, thus changing the amino acid specificity of the tRNA from methionine to isoleucine.</text>
</comment>
<comment type="catalytic activity">
    <reaction evidence="5 6">
        <text>cytidine(34) in tRNA(Ile2) + L-lysine + ATP = lysidine(34) in tRNA(Ile2) + AMP + diphosphate + H(+)</text>
        <dbReference type="Rhea" id="RHEA:43744"/>
        <dbReference type="Rhea" id="RHEA-COMP:10625"/>
        <dbReference type="Rhea" id="RHEA-COMP:10670"/>
        <dbReference type="ChEBI" id="CHEBI:15378"/>
        <dbReference type="ChEBI" id="CHEBI:30616"/>
        <dbReference type="ChEBI" id="CHEBI:32551"/>
        <dbReference type="ChEBI" id="CHEBI:33019"/>
        <dbReference type="ChEBI" id="CHEBI:82748"/>
        <dbReference type="ChEBI" id="CHEBI:83665"/>
        <dbReference type="ChEBI" id="CHEBI:456215"/>
        <dbReference type="EC" id="6.3.4.19"/>
    </reaction>
</comment>
<evidence type="ECO:0000256" key="3">
    <source>
        <dbReference type="ARBA" id="ARBA00022741"/>
    </source>
</evidence>
<dbReference type="PANTHER" id="PTHR43033">
    <property type="entry name" value="TRNA(ILE)-LYSIDINE SYNTHASE-RELATED"/>
    <property type="match status" value="1"/>
</dbReference>
<organism evidence="8 9">
    <name type="scientific">Candidatus Ghiorseimicrobium undicola</name>
    <dbReference type="NCBI Taxonomy" id="1974746"/>
    <lineage>
        <taxon>Bacteria</taxon>
        <taxon>Pseudomonadati</taxon>
        <taxon>Candidatus Omnitrophota</taxon>
        <taxon>Candidatus Ghiorseimicrobium</taxon>
    </lineage>
</organism>
<proteinExistence type="inferred from homology"/>
<comment type="subcellular location">
    <subcellularLocation>
        <location evidence="6">Cytoplasm</location>
    </subcellularLocation>
</comment>
<dbReference type="InterPro" id="IPR014729">
    <property type="entry name" value="Rossmann-like_a/b/a_fold"/>
</dbReference>
<dbReference type="CDD" id="cd01992">
    <property type="entry name" value="TilS_N"/>
    <property type="match status" value="1"/>
</dbReference>
<dbReference type="Gene3D" id="1.20.59.20">
    <property type="match status" value="1"/>
</dbReference>
<comment type="similarity">
    <text evidence="6">Belongs to the tRNA(Ile)-lysidine synthase family.</text>
</comment>
<dbReference type="NCBIfam" id="TIGR02432">
    <property type="entry name" value="lysidine_TilS_N"/>
    <property type="match status" value="1"/>
</dbReference>
<keyword evidence="4 6" id="KW-0067">ATP-binding</keyword>
<dbReference type="HAMAP" id="MF_01161">
    <property type="entry name" value="tRNA_Ile_lys_synt"/>
    <property type="match status" value="1"/>
</dbReference>
<dbReference type="PANTHER" id="PTHR43033:SF1">
    <property type="entry name" value="TRNA(ILE)-LYSIDINE SYNTHASE-RELATED"/>
    <property type="match status" value="1"/>
</dbReference>
<keyword evidence="6" id="KW-0963">Cytoplasm</keyword>
<keyword evidence="2 6" id="KW-0819">tRNA processing</keyword>
<dbReference type="Pfam" id="PF01171">
    <property type="entry name" value="ATP_bind_3"/>
    <property type="match status" value="1"/>
</dbReference>
<evidence type="ECO:0000313" key="8">
    <source>
        <dbReference type="EMBL" id="PIQ90005.1"/>
    </source>
</evidence>
<evidence type="ECO:0000256" key="5">
    <source>
        <dbReference type="ARBA" id="ARBA00048539"/>
    </source>
</evidence>
<evidence type="ECO:0000259" key="7">
    <source>
        <dbReference type="Pfam" id="PF01171"/>
    </source>
</evidence>
<dbReference type="AlphaFoldDB" id="A0A2H0M2P6"/>
<reference evidence="8 9" key="1">
    <citation type="submission" date="2017-09" db="EMBL/GenBank/DDBJ databases">
        <title>Depth-based differentiation of microbial function through sediment-hosted aquifers and enrichment of novel symbionts in the deep terrestrial subsurface.</title>
        <authorList>
            <person name="Probst A.J."/>
            <person name="Ladd B."/>
            <person name="Jarett J.K."/>
            <person name="Geller-Mcgrath D.E."/>
            <person name="Sieber C.M."/>
            <person name="Emerson J.B."/>
            <person name="Anantharaman K."/>
            <person name="Thomas B.C."/>
            <person name="Malmstrom R."/>
            <person name="Stieglmeier M."/>
            <person name="Klingl A."/>
            <person name="Woyke T."/>
            <person name="Ryan C.M."/>
            <person name="Banfield J.F."/>
        </authorList>
    </citation>
    <scope>NUCLEOTIDE SEQUENCE [LARGE SCALE GENOMIC DNA]</scope>
    <source>
        <strain evidence="8">CG11_big_fil_rev_8_21_14_0_20_42_13</strain>
    </source>
</reference>
<keyword evidence="1 6" id="KW-0436">Ligase</keyword>
<evidence type="ECO:0000313" key="9">
    <source>
        <dbReference type="Proteomes" id="UP000229641"/>
    </source>
</evidence>
<name>A0A2H0M2P6_9BACT</name>
<dbReference type="GO" id="GO:0006400">
    <property type="term" value="P:tRNA modification"/>
    <property type="evidence" value="ECO:0007669"/>
    <property type="project" value="UniProtKB-UniRule"/>
</dbReference>
<accession>A0A2H0M2P6</accession>
<feature type="domain" description="tRNA(Ile)-lysidine/2-thiocytidine synthase N-terminal" evidence="7">
    <location>
        <begin position="22"/>
        <end position="202"/>
    </location>
</feature>
<comment type="caution">
    <text evidence="8">The sequence shown here is derived from an EMBL/GenBank/DDBJ whole genome shotgun (WGS) entry which is preliminary data.</text>
</comment>
<dbReference type="InterPro" id="IPR012094">
    <property type="entry name" value="tRNA_Ile_lys_synt"/>
</dbReference>
<evidence type="ECO:0000256" key="2">
    <source>
        <dbReference type="ARBA" id="ARBA00022694"/>
    </source>
</evidence>
<gene>
    <name evidence="6 8" type="primary">tilS</name>
    <name evidence="8" type="ORF">COV72_00395</name>
</gene>
<dbReference type="InterPro" id="IPR012795">
    <property type="entry name" value="tRNA_Ile_lys_synt_N"/>
</dbReference>
<dbReference type="EC" id="6.3.4.19" evidence="6"/>
<dbReference type="GO" id="GO:0005524">
    <property type="term" value="F:ATP binding"/>
    <property type="evidence" value="ECO:0007669"/>
    <property type="project" value="UniProtKB-UniRule"/>
</dbReference>
<dbReference type="Gene3D" id="3.40.50.620">
    <property type="entry name" value="HUPs"/>
    <property type="match status" value="1"/>
</dbReference>
<dbReference type="InterPro" id="IPR011063">
    <property type="entry name" value="TilS/TtcA_N"/>
</dbReference>
<evidence type="ECO:0000256" key="1">
    <source>
        <dbReference type="ARBA" id="ARBA00022598"/>
    </source>
</evidence>
<dbReference type="Proteomes" id="UP000229641">
    <property type="component" value="Unassembled WGS sequence"/>
</dbReference>
<feature type="binding site" evidence="6">
    <location>
        <begin position="27"/>
        <end position="32"/>
    </location>
    <ligand>
        <name>ATP</name>
        <dbReference type="ChEBI" id="CHEBI:30616"/>
    </ligand>
</feature>
<evidence type="ECO:0000256" key="6">
    <source>
        <dbReference type="HAMAP-Rule" id="MF_01161"/>
    </source>
</evidence>
<comment type="domain">
    <text evidence="6">The N-terminal region contains the highly conserved SGGXDS motif, predicted to be a P-loop motif involved in ATP binding.</text>
</comment>
<protein>
    <recommendedName>
        <fullName evidence="6">tRNA(Ile)-lysidine synthase</fullName>
        <ecNumber evidence="6">6.3.4.19</ecNumber>
    </recommendedName>
    <alternativeName>
        <fullName evidence="6">tRNA(Ile)-2-lysyl-cytidine synthase</fullName>
    </alternativeName>
    <alternativeName>
        <fullName evidence="6">tRNA(Ile)-lysidine synthetase</fullName>
    </alternativeName>
</protein>
<evidence type="ECO:0000256" key="4">
    <source>
        <dbReference type="ARBA" id="ARBA00022840"/>
    </source>
</evidence>
<dbReference type="SUPFAM" id="SSF82829">
    <property type="entry name" value="MesJ substrate recognition domain-like"/>
    <property type="match status" value="1"/>
</dbReference>
<dbReference type="GO" id="GO:0005737">
    <property type="term" value="C:cytoplasm"/>
    <property type="evidence" value="ECO:0007669"/>
    <property type="project" value="UniProtKB-SubCell"/>
</dbReference>
<dbReference type="EMBL" id="PCWA01000007">
    <property type="protein sequence ID" value="PIQ90005.1"/>
    <property type="molecule type" value="Genomic_DNA"/>
</dbReference>
<sequence length="335" mass="38361">MLSDKIFKTINEFKLLNKRDRVIVALSGGPDSVALLHILKNISKKLNLDIYAAHLNHMLRGSESDDDLRFVKSLCEKLKVPFFSENFDLKKYAKASMEEAARKARFDFLFRAAELAGASKIALGHTKDDQAETVLLRILRGSGLYGLAAILPKRKIKKYTLIRPLLNSTKDEILLYLKTRNYKYRIDSSNKKDIYTRNRIRKYLLPQLKKYNKNILNILANTAQTAGMDYDYIKNQAAEELNKIKSASSKSRISLKAAKLNGLHGALRRMAIRLSIESVAGNLRRFTYKHIQEIEDLLDCRKTGSIVDLPRNISVKKTSSFINIYKRRIPPKKLD</sequence>
<keyword evidence="3 6" id="KW-0547">Nucleotide-binding</keyword>